<proteinExistence type="predicted"/>
<name>A0A814EDK2_9BILA</name>
<comment type="caution">
    <text evidence="3">The sequence shown here is derived from an EMBL/GenBank/DDBJ whole genome shotgun (WGS) entry which is preliminary data.</text>
</comment>
<evidence type="ECO:0000313" key="4">
    <source>
        <dbReference type="Proteomes" id="UP000663864"/>
    </source>
</evidence>
<accession>A0A814EDK2</accession>
<feature type="domain" description="DUF4246" evidence="1">
    <location>
        <begin position="101"/>
        <end position="513"/>
    </location>
</feature>
<protein>
    <submittedName>
        <fullName evidence="3">Uncharacterized protein</fullName>
    </submittedName>
</protein>
<evidence type="ECO:0000259" key="1">
    <source>
        <dbReference type="Pfam" id="PF14033"/>
    </source>
</evidence>
<evidence type="ECO:0000313" key="3">
    <source>
        <dbReference type="EMBL" id="CAF0967417.1"/>
    </source>
</evidence>
<reference evidence="3" key="1">
    <citation type="submission" date="2021-02" db="EMBL/GenBank/DDBJ databases">
        <authorList>
            <person name="Nowell W R."/>
        </authorList>
    </citation>
    <scope>NUCLEOTIDE SEQUENCE</scope>
</reference>
<sequence length="577" mass="67296">MIFSFNTKKMFSQKKQTTSEQNEEMLAIDLSNQNTDLTSFPHPFRSGSYGEGSQPKSLIELRMVELSGIIRNKLKWFEKMKDQTIRNKWKQEALEQSSLSEKQIDYVLAELEYYDSIRNQSMEMSAVDGVWQSDELIPQDIKQSLISCVNILENVPESEQDWHPGTNKQILDLVHPSLFCFVHQMTRVINEKNHLINVDDALEHIGRGETIDINVNALSSNSNNKRKKLSEDYTRSNIYQWIPTEFNVSKDGQVKVESYINNLHPIQHKQLYQLIENICQCFIPLFNKVLTDLIYNQNKPNRIIVNPYRWYVDESSSDNNDDDDDDDDDHHHHLRTIIQPDVGEFQMPPSTSSNIDLRGRKLQIIVKLANIVLTPSNPKYPGGVWHVEGMDNEHIVATGIFYYFNSNITQSNLQFRTVISEPDYAQDDRYGVNSVYGLQDTHPLNQQLGEIVTQENRCIVFPNIYQHRVAPFQLKDPTQSGQRKILVFFLVDPTIRILSTAHIPPQQSHWYSDLIRSIPLFNRLPLLVVNKIMNYVDFPMTINQAKQYRDKLMNERKYFISQNNHLLFERPFSLCEH</sequence>
<dbReference type="Proteomes" id="UP000663864">
    <property type="component" value="Unassembled WGS sequence"/>
</dbReference>
<dbReference type="InterPro" id="IPR049207">
    <property type="entry name" value="DUF4246_N"/>
</dbReference>
<dbReference type="Pfam" id="PF21666">
    <property type="entry name" value="DUF4246_N"/>
    <property type="match status" value="1"/>
</dbReference>
<gene>
    <name evidence="3" type="ORF">ZHD862_LOCUS10822</name>
</gene>
<dbReference type="InterPro" id="IPR049192">
    <property type="entry name" value="DUF4246_C"/>
</dbReference>
<evidence type="ECO:0000259" key="2">
    <source>
        <dbReference type="Pfam" id="PF21666"/>
    </source>
</evidence>
<dbReference type="AlphaFoldDB" id="A0A814EDK2"/>
<organism evidence="3 4">
    <name type="scientific">Rotaria sordida</name>
    <dbReference type="NCBI Taxonomy" id="392033"/>
    <lineage>
        <taxon>Eukaryota</taxon>
        <taxon>Metazoa</taxon>
        <taxon>Spiralia</taxon>
        <taxon>Gnathifera</taxon>
        <taxon>Rotifera</taxon>
        <taxon>Eurotatoria</taxon>
        <taxon>Bdelloidea</taxon>
        <taxon>Philodinida</taxon>
        <taxon>Philodinidae</taxon>
        <taxon>Rotaria</taxon>
    </lineage>
</organism>
<dbReference type="PANTHER" id="PTHR33119">
    <property type="entry name" value="IFI3P"/>
    <property type="match status" value="1"/>
</dbReference>
<dbReference type="PANTHER" id="PTHR33119:SF1">
    <property type="entry name" value="FE2OG DIOXYGENASE DOMAIN-CONTAINING PROTEIN"/>
    <property type="match status" value="1"/>
</dbReference>
<feature type="domain" description="DUF4246" evidence="2">
    <location>
        <begin position="32"/>
        <end position="92"/>
    </location>
</feature>
<dbReference type="EMBL" id="CAJNOT010000395">
    <property type="protein sequence ID" value="CAF0967417.1"/>
    <property type="molecule type" value="Genomic_DNA"/>
</dbReference>
<dbReference type="Pfam" id="PF14033">
    <property type="entry name" value="DUF4246"/>
    <property type="match status" value="1"/>
</dbReference>
<dbReference type="InterPro" id="IPR025340">
    <property type="entry name" value="DUF4246"/>
</dbReference>